<dbReference type="PANTHER" id="PTHR31651">
    <property type="match status" value="1"/>
</dbReference>
<name>A0ABU6TJ41_9FABA</name>
<organism evidence="11 12">
    <name type="scientific">Stylosanthes scabra</name>
    <dbReference type="NCBI Taxonomy" id="79078"/>
    <lineage>
        <taxon>Eukaryota</taxon>
        <taxon>Viridiplantae</taxon>
        <taxon>Streptophyta</taxon>
        <taxon>Embryophyta</taxon>
        <taxon>Tracheophyta</taxon>
        <taxon>Spermatophyta</taxon>
        <taxon>Magnoliopsida</taxon>
        <taxon>eudicotyledons</taxon>
        <taxon>Gunneridae</taxon>
        <taxon>Pentapetalae</taxon>
        <taxon>rosids</taxon>
        <taxon>fabids</taxon>
        <taxon>Fabales</taxon>
        <taxon>Fabaceae</taxon>
        <taxon>Papilionoideae</taxon>
        <taxon>50 kb inversion clade</taxon>
        <taxon>dalbergioids sensu lato</taxon>
        <taxon>Dalbergieae</taxon>
        <taxon>Pterocarpus clade</taxon>
        <taxon>Stylosanthes</taxon>
    </lineage>
</organism>
<feature type="transmembrane region" description="Helical" evidence="10">
    <location>
        <begin position="318"/>
        <end position="338"/>
    </location>
</feature>
<dbReference type="PANTHER" id="PTHR31651:SF44">
    <property type="entry name" value="AUXIN EFFLUX CARRIER FAMILY PROTEIN"/>
    <property type="match status" value="1"/>
</dbReference>
<evidence type="ECO:0000256" key="9">
    <source>
        <dbReference type="ARBA" id="ARBA00025752"/>
    </source>
</evidence>
<comment type="subcellular location">
    <subcellularLocation>
        <location evidence="1">Endoplasmic reticulum membrane</location>
        <topology evidence="1">Multi-pass membrane protein</topology>
    </subcellularLocation>
</comment>
<feature type="transmembrane region" description="Helical" evidence="10">
    <location>
        <begin position="147"/>
        <end position="168"/>
    </location>
</feature>
<evidence type="ECO:0000313" key="12">
    <source>
        <dbReference type="Proteomes" id="UP001341840"/>
    </source>
</evidence>
<dbReference type="EMBL" id="JASCZI010091004">
    <property type="protein sequence ID" value="MED6148370.1"/>
    <property type="molecule type" value="Genomic_DNA"/>
</dbReference>
<keyword evidence="7" id="KW-0927">Auxin signaling pathway</keyword>
<feature type="transmembrane region" description="Helical" evidence="10">
    <location>
        <begin position="286"/>
        <end position="306"/>
    </location>
</feature>
<dbReference type="Proteomes" id="UP001341840">
    <property type="component" value="Unassembled WGS sequence"/>
</dbReference>
<keyword evidence="12" id="KW-1185">Reference proteome</keyword>
<feature type="transmembrane region" description="Helical" evidence="10">
    <location>
        <begin position="247"/>
        <end position="266"/>
    </location>
</feature>
<dbReference type="InterPro" id="IPR038770">
    <property type="entry name" value="Na+/solute_symporter_sf"/>
</dbReference>
<comment type="caution">
    <text evidence="11">The sequence shown here is derived from an EMBL/GenBank/DDBJ whole genome shotgun (WGS) entry which is preliminary data.</text>
</comment>
<evidence type="ECO:0000256" key="8">
    <source>
        <dbReference type="ARBA" id="ARBA00025100"/>
    </source>
</evidence>
<sequence length="411" mass="44816">MEFWNLFMVALMPVLKVLLITALGTILAIQRFDILGDTARKNLNHMVFYVFGPAIVCSSLAKTITLNNVLILWFMPVNVLLTFLIGTALGWLLIKITRVPLHLHGLVLGCCAAGNLGNLPLIIVPAACKKTNNPFGDVDICRKNALAYASLSMALGSIYIWSYVYNIVRIYSRKVSSVDDDSKVKAVIATENDDTENPSKSQTDDHVMQLEIECIISHQQTKVSSSSTKQKIRNWLKILTEKINLKVQFAPSTIGTIIGLVIGIVPQFRKVLVDENAPLFVIQDSLVMLGDAAIPAMTLLVGANLVKGLKGVGKQIPLVIGIVLVKFIAMPAIGMGIVKGATHYGLIHPDPLYQFLLLLQYALPPAVAMSTMVQLFGGGEGECSVIMLATYTCAAVSLTLWCTFFVWIVLS</sequence>
<keyword evidence="5 10" id="KW-1133">Transmembrane helix</keyword>
<gene>
    <name evidence="11" type="ORF">PIB30_052618</name>
</gene>
<evidence type="ECO:0000256" key="10">
    <source>
        <dbReference type="SAM" id="Phobius"/>
    </source>
</evidence>
<keyword evidence="3 10" id="KW-0812">Transmembrane</keyword>
<evidence type="ECO:0000256" key="5">
    <source>
        <dbReference type="ARBA" id="ARBA00022989"/>
    </source>
</evidence>
<feature type="transmembrane region" description="Helical" evidence="10">
    <location>
        <begin position="358"/>
        <end position="376"/>
    </location>
</feature>
<accession>A0ABU6TJ41</accession>
<keyword evidence="2" id="KW-0813">Transport</keyword>
<evidence type="ECO:0000256" key="6">
    <source>
        <dbReference type="ARBA" id="ARBA00023136"/>
    </source>
</evidence>
<evidence type="ECO:0000256" key="1">
    <source>
        <dbReference type="ARBA" id="ARBA00004477"/>
    </source>
</evidence>
<feature type="transmembrane region" description="Helical" evidence="10">
    <location>
        <begin position="6"/>
        <end position="27"/>
    </location>
</feature>
<feature type="transmembrane region" description="Helical" evidence="10">
    <location>
        <begin position="388"/>
        <end position="410"/>
    </location>
</feature>
<feature type="transmembrane region" description="Helical" evidence="10">
    <location>
        <begin position="47"/>
        <end position="64"/>
    </location>
</feature>
<feature type="transmembrane region" description="Helical" evidence="10">
    <location>
        <begin position="70"/>
        <end position="94"/>
    </location>
</feature>
<protein>
    <submittedName>
        <fullName evidence="11">Uncharacterized protein</fullName>
    </submittedName>
</protein>
<comment type="function">
    <text evidence="8">Involved in cellular auxin homeostasis by regulating auxin metabolism. Regulates intracellular auxin accumulation at the endoplasmic reticulum and thus auxin availability for nuclear auxin signaling.</text>
</comment>
<comment type="similarity">
    <text evidence="9">Belongs to the auxin efflux carrier (TC 2.A.69.2) family.</text>
</comment>
<keyword evidence="6 10" id="KW-0472">Membrane</keyword>
<proteinExistence type="inferred from homology"/>
<dbReference type="InterPro" id="IPR045033">
    <property type="entry name" value="PILS1/3/4/5/7"/>
</dbReference>
<feature type="transmembrane region" description="Helical" evidence="10">
    <location>
        <begin position="106"/>
        <end position="127"/>
    </location>
</feature>
<dbReference type="Pfam" id="PF03547">
    <property type="entry name" value="Mem_trans"/>
    <property type="match status" value="1"/>
</dbReference>
<evidence type="ECO:0000256" key="3">
    <source>
        <dbReference type="ARBA" id="ARBA00022692"/>
    </source>
</evidence>
<reference evidence="11 12" key="1">
    <citation type="journal article" date="2023" name="Plants (Basel)">
        <title>Bridging the Gap: Combining Genomics and Transcriptomics Approaches to Understand Stylosanthes scabra, an Orphan Legume from the Brazilian Caatinga.</title>
        <authorList>
            <person name="Ferreira-Neto J.R.C."/>
            <person name="da Silva M.D."/>
            <person name="Binneck E."/>
            <person name="de Melo N.F."/>
            <person name="da Silva R.H."/>
            <person name="de Melo A.L.T.M."/>
            <person name="Pandolfi V."/>
            <person name="Bustamante F.O."/>
            <person name="Brasileiro-Vidal A.C."/>
            <person name="Benko-Iseppon A.M."/>
        </authorList>
    </citation>
    <scope>NUCLEOTIDE SEQUENCE [LARGE SCALE GENOMIC DNA]</scope>
    <source>
        <tissue evidence="11">Leaves</tissue>
    </source>
</reference>
<evidence type="ECO:0000313" key="11">
    <source>
        <dbReference type="EMBL" id="MED6148370.1"/>
    </source>
</evidence>
<keyword evidence="4" id="KW-0256">Endoplasmic reticulum</keyword>
<dbReference type="Gene3D" id="1.20.1530.20">
    <property type="match status" value="1"/>
</dbReference>
<evidence type="ECO:0000256" key="2">
    <source>
        <dbReference type="ARBA" id="ARBA00022448"/>
    </source>
</evidence>
<evidence type="ECO:0000256" key="4">
    <source>
        <dbReference type="ARBA" id="ARBA00022824"/>
    </source>
</evidence>
<dbReference type="InterPro" id="IPR004776">
    <property type="entry name" value="Mem_transp_PIN-like"/>
</dbReference>
<evidence type="ECO:0000256" key="7">
    <source>
        <dbReference type="ARBA" id="ARBA00023294"/>
    </source>
</evidence>